<gene>
    <name evidence="1" type="ORF">LR394_12825</name>
</gene>
<dbReference type="EMBL" id="JAJOMB010000005">
    <property type="protein sequence ID" value="MCD5311786.1"/>
    <property type="molecule type" value="Genomic_DNA"/>
</dbReference>
<organism evidence="1 2">
    <name type="scientific">Kineosporia babensis</name>
    <dbReference type="NCBI Taxonomy" id="499548"/>
    <lineage>
        <taxon>Bacteria</taxon>
        <taxon>Bacillati</taxon>
        <taxon>Actinomycetota</taxon>
        <taxon>Actinomycetes</taxon>
        <taxon>Kineosporiales</taxon>
        <taxon>Kineosporiaceae</taxon>
        <taxon>Kineosporia</taxon>
    </lineage>
</organism>
<dbReference type="InterPro" id="IPR023214">
    <property type="entry name" value="HAD_sf"/>
</dbReference>
<name>A0A9X1STX7_9ACTN</name>
<dbReference type="RefSeq" id="WP_231441329.1">
    <property type="nucleotide sequence ID" value="NZ_JAJOMB010000005.1"/>
</dbReference>
<dbReference type="CDD" id="cd01427">
    <property type="entry name" value="HAD_like"/>
    <property type="match status" value="1"/>
</dbReference>
<comment type="caution">
    <text evidence="1">The sequence shown here is derived from an EMBL/GenBank/DDBJ whole genome shotgun (WGS) entry which is preliminary data.</text>
</comment>
<sequence>MSRPVLIFDFDGTVALGHGPVFAYAAAVDEAAGLNGEMASKAAEMIAAGTDNGAIDAYDLVRMLAVEAGAGPEALDLGYKVSRAQLGTDQAAILAPIGLAAFLGQVDAERILITNAPEDRLAEAITLLGLDGCFDRVLSSGGKPDGLGRLIDELLAADQKRRILCIGDIWRNDLEPAHARGLDTALVGGWGSEKRPATYQAADVAELLPQIQAWVGQ</sequence>
<protein>
    <recommendedName>
        <fullName evidence="3">HAD family hydrolase</fullName>
    </recommendedName>
</protein>
<evidence type="ECO:0008006" key="3">
    <source>
        <dbReference type="Google" id="ProtNLM"/>
    </source>
</evidence>
<evidence type="ECO:0000313" key="1">
    <source>
        <dbReference type="EMBL" id="MCD5311786.1"/>
    </source>
</evidence>
<dbReference type="SUPFAM" id="SSF56784">
    <property type="entry name" value="HAD-like"/>
    <property type="match status" value="1"/>
</dbReference>
<dbReference type="AlphaFoldDB" id="A0A9X1STX7"/>
<reference evidence="1" key="1">
    <citation type="submission" date="2021-11" db="EMBL/GenBank/DDBJ databases">
        <title>Streptomyces corallinus and Kineosporia corallina sp. nov., two new coral-derived marine actinobacteria.</title>
        <authorList>
            <person name="Buangrab K."/>
            <person name="Sutthacheep M."/>
            <person name="Yeemin T."/>
            <person name="Harunari E."/>
            <person name="Igarashi Y."/>
            <person name="Sripreechasak P."/>
            <person name="Kanchanasin P."/>
            <person name="Tanasupawat S."/>
            <person name="Phongsopitanun W."/>
        </authorList>
    </citation>
    <scope>NUCLEOTIDE SEQUENCE</scope>
    <source>
        <strain evidence="1">JCM 31032</strain>
    </source>
</reference>
<proteinExistence type="predicted"/>
<dbReference type="Gene3D" id="3.40.50.1000">
    <property type="entry name" value="HAD superfamily/HAD-like"/>
    <property type="match status" value="1"/>
</dbReference>
<evidence type="ECO:0000313" key="2">
    <source>
        <dbReference type="Proteomes" id="UP001138997"/>
    </source>
</evidence>
<dbReference type="Proteomes" id="UP001138997">
    <property type="component" value="Unassembled WGS sequence"/>
</dbReference>
<accession>A0A9X1STX7</accession>
<dbReference type="InterPro" id="IPR036412">
    <property type="entry name" value="HAD-like_sf"/>
</dbReference>
<keyword evidence="2" id="KW-1185">Reference proteome</keyword>